<proteinExistence type="predicted"/>
<accession>A0ABX2T8X5</accession>
<comment type="caution">
    <text evidence="1">The sequence shown here is derived from an EMBL/GenBank/DDBJ whole genome shotgun (WGS) entry which is preliminary data.</text>
</comment>
<gene>
    <name evidence="1" type="ORF">HND93_13745</name>
</gene>
<name>A0ABX2T8X5_9PROT</name>
<sequence>MTVRYHTIRTLLTIGPALLLLGVIALTAGSPAEGGVLAAPLGFAR</sequence>
<protein>
    <submittedName>
        <fullName evidence="1">Uncharacterized protein</fullName>
    </submittedName>
</protein>
<reference evidence="1 2" key="1">
    <citation type="submission" date="2020-05" db="EMBL/GenBank/DDBJ databases">
        <title>Azospirillum oleiclasticum sp. nov, a nitrogen-fixing and heavy crude oil-emulsifying bacterium isolated from the crude oil of Yumen Oilfield.</title>
        <authorList>
            <person name="Wu D."/>
            <person name="Cai M."/>
            <person name="Zhang X."/>
        </authorList>
    </citation>
    <scope>NUCLEOTIDE SEQUENCE [LARGE SCALE GENOMIC DNA]</scope>
    <source>
        <strain evidence="1 2">ROY-1-1-2</strain>
    </source>
</reference>
<organism evidence="1 2">
    <name type="scientific">Azospirillum oleiclasticum</name>
    <dbReference type="NCBI Taxonomy" id="2735135"/>
    <lineage>
        <taxon>Bacteria</taxon>
        <taxon>Pseudomonadati</taxon>
        <taxon>Pseudomonadota</taxon>
        <taxon>Alphaproteobacteria</taxon>
        <taxon>Rhodospirillales</taxon>
        <taxon>Azospirillaceae</taxon>
        <taxon>Azospirillum</taxon>
    </lineage>
</organism>
<dbReference type="Proteomes" id="UP000584642">
    <property type="component" value="Unassembled WGS sequence"/>
</dbReference>
<dbReference type="EMBL" id="JABFDB010000008">
    <property type="protein sequence ID" value="NYZ20774.1"/>
    <property type="molecule type" value="Genomic_DNA"/>
</dbReference>
<dbReference type="RefSeq" id="WP_180282528.1">
    <property type="nucleotide sequence ID" value="NZ_JABFDB010000008.1"/>
</dbReference>
<evidence type="ECO:0000313" key="1">
    <source>
        <dbReference type="EMBL" id="NYZ20774.1"/>
    </source>
</evidence>
<evidence type="ECO:0000313" key="2">
    <source>
        <dbReference type="Proteomes" id="UP000584642"/>
    </source>
</evidence>
<keyword evidence="2" id="KW-1185">Reference proteome</keyword>